<evidence type="ECO:0000313" key="7">
    <source>
        <dbReference type="Proteomes" id="UP000291189"/>
    </source>
</evidence>
<keyword evidence="7" id="KW-1185">Reference proteome</keyword>
<proteinExistence type="inferred from homology"/>
<dbReference type="Proteomes" id="UP000291189">
    <property type="component" value="Unassembled WGS sequence"/>
</dbReference>
<dbReference type="OrthoDB" id="9804442at2"/>
<dbReference type="Gene3D" id="3.90.79.10">
    <property type="entry name" value="Nucleoside Triphosphate Pyrophosphohydrolase"/>
    <property type="match status" value="1"/>
</dbReference>
<dbReference type="PROSITE" id="PS51462">
    <property type="entry name" value="NUDIX"/>
    <property type="match status" value="1"/>
</dbReference>
<dbReference type="AlphaFoldDB" id="A0A4Q5J1E6"/>
<comment type="caution">
    <text evidence="6">The sequence shown here is derived from an EMBL/GenBank/DDBJ whole genome shotgun (WGS) entry which is preliminary data.</text>
</comment>
<feature type="domain" description="Nudix hydrolase" evidence="5">
    <location>
        <begin position="21"/>
        <end position="159"/>
    </location>
</feature>
<evidence type="ECO:0000259" key="5">
    <source>
        <dbReference type="PROSITE" id="PS51462"/>
    </source>
</evidence>
<comment type="similarity">
    <text evidence="2 4">Belongs to the Nudix hydrolase family.</text>
</comment>
<dbReference type="PANTHER" id="PTHR43046:SF14">
    <property type="entry name" value="MUTT_NUDIX FAMILY PROTEIN"/>
    <property type="match status" value="1"/>
</dbReference>
<dbReference type="InterPro" id="IPR020084">
    <property type="entry name" value="NUDIX_hydrolase_CS"/>
</dbReference>
<dbReference type="RefSeq" id="WP_129987693.1">
    <property type="nucleotide sequence ID" value="NZ_SDPU01000023.1"/>
</dbReference>
<reference evidence="6 7" key="1">
    <citation type="submission" date="2019-01" db="EMBL/GenBank/DDBJ databases">
        <title>Nocardioides guangzhouensis sp. nov., an actinobacterium isolated from soil.</title>
        <authorList>
            <person name="Fu Y."/>
            <person name="Cai Y."/>
            <person name="Lin Z."/>
            <person name="Chen P."/>
        </authorList>
    </citation>
    <scope>NUCLEOTIDE SEQUENCE [LARGE SCALE GENOMIC DNA]</scope>
    <source>
        <strain evidence="6 7">NBRC 105384</strain>
    </source>
</reference>
<evidence type="ECO:0000313" key="6">
    <source>
        <dbReference type="EMBL" id="RYU11418.1"/>
    </source>
</evidence>
<accession>A0A4Q5J1E6</accession>
<sequence length="167" mass="17789">MTPFDLTLVHDEGLDPSLRALERHAVRAVVVRDGALLLMRTADGALKLPGGGVDDGESDETALRREVDEETGLAVTAVDGCAGVVTEHSASRPDDAQPAFVQVSRYYRCRVGPGSGRTALSAGERELGLGAVWLPLPEAVAANRARADGPHRFVRRELAVLELLSQL</sequence>
<dbReference type="PRINTS" id="PR00502">
    <property type="entry name" value="NUDIXFAMILY"/>
</dbReference>
<dbReference type="PROSITE" id="PS00893">
    <property type="entry name" value="NUDIX_BOX"/>
    <property type="match status" value="1"/>
</dbReference>
<dbReference type="InterPro" id="IPR000086">
    <property type="entry name" value="NUDIX_hydrolase_dom"/>
</dbReference>
<dbReference type="EMBL" id="SDPU01000023">
    <property type="protein sequence ID" value="RYU11418.1"/>
    <property type="molecule type" value="Genomic_DNA"/>
</dbReference>
<name>A0A4Q5J1E6_9ACTN</name>
<gene>
    <name evidence="6" type="ORF">ETU37_12605</name>
</gene>
<organism evidence="6 7">
    <name type="scientific">Nocardioides iriomotensis</name>
    <dbReference type="NCBI Taxonomy" id="715784"/>
    <lineage>
        <taxon>Bacteria</taxon>
        <taxon>Bacillati</taxon>
        <taxon>Actinomycetota</taxon>
        <taxon>Actinomycetes</taxon>
        <taxon>Propionibacteriales</taxon>
        <taxon>Nocardioidaceae</taxon>
        <taxon>Nocardioides</taxon>
    </lineage>
</organism>
<keyword evidence="3 4" id="KW-0378">Hydrolase</keyword>
<dbReference type="GO" id="GO:0016787">
    <property type="term" value="F:hydrolase activity"/>
    <property type="evidence" value="ECO:0007669"/>
    <property type="project" value="UniProtKB-KW"/>
</dbReference>
<evidence type="ECO:0000256" key="1">
    <source>
        <dbReference type="ARBA" id="ARBA00001946"/>
    </source>
</evidence>
<evidence type="ECO:0000256" key="4">
    <source>
        <dbReference type="RuleBase" id="RU003476"/>
    </source>
</evidence>
<evidence type="ECO:0000256" key="2">
    <source>
        <dbReference type="ARBA" id="ARBA00005582"/>
    </source>
</evidence>
<dbReference type="PANTHER" id="PTHR43046">
    <property type="entry name" value="GDP-MANNOSE MANNOSYL HYDROLASE"/>
    <property type="match status" value="1"/>
</dbReference>
<dbReference type="SUPFAM" id="SSF55811">
    <property type="entry name" value="Nudix"/>
    <property type="match status" value="1"/>
</dbReference>
<dbReference type="InterPro" id="IPR020476">
    <property type="entry name" value="Nudix_hydrolase"/>
</dbReference>
<evidence type="ECO:0000256" key="3">
    <source>
        <dbReference type="ARBA" id="ARBA00022801"/>
    </source>
</evidence>
<comment type="cofactor">
    <cofactor evidence="1">
        <name>Mg(2+)</name>
        <dbReference type="ChEBI" id="CHEBI:18420"/>
    </cofactor>
</comment>
<dbReference type="InterPro" id="IPR015797">
    <property type="entry name" value="NUDIX_hydrolase-like_dom_sf"/>
</dbReference>
<dbReference type="Pfam" id="PF00293">
    <property type="entry name" value="NUDIX"/>
    <property type="match status" value="1"/>
</dbReference>
<protein>
    <submittedName>
        <fullName evidence="6">NUDIX domain-containing protein</fullName>
    </submittedName>
</protein>